<evidence type="ECO:0000259" key="1">
    <source>
        <dbReference type="Pfam" id="PF13358"/>
    </source>
</evidence>
<feature type="domain" description="Tc1-like transposase DDE" evidence="1">
    <location>
        <begin position="8"/>
        <end position="72"/>
    </location>
</feature>
<comment type="caution">
    <text evidence="2">The sequence shown here is derived from an EMBL/GenBank/DDBJ whole genome shotgun (WGS) entry which is preliminary data.</text>
</comment>
<dbReference type="InterPro" id="IPR036397">
    <property type="entry name" value="RNaseH_sf"/>
</dbReference>
<gene>
    <name evidence="2" type="ORF">ACFQMK_13600</name>
</gene>
<evidence type="ECO:0000313" key="2">
    <source>
        <dbReference type="EMBL" id="MFC7187894.1"/>
    </source>
</evidence>
<dbReference type="PANTHER" id="PTHR46564">
    <property type="entry name" value="TRANSPOSASE"/>
    <property type="match status" value="1"/>
</dbReference>
<dbReference type="AlphaFoldDB" id="A0ABD5YIU8"/>
<evidence type="ECO:0000313" key="3">
    <source>
        <dbReference type="Proteomes" id="UP001596390"/>
    </source>
</evidence>
<sequence>MWAIFSHKIREKNPKRPIIIVCDNFSSHFAEYVDNIVEQLDLTRVALPRYSPDLNPIEQIWKSVKRDLSPLDAPDVETYRTLICDIFRKYAHRLSFARAWVDRFLSFQKL</sequence>
<dbReference type="InterPro" id="IPR038717">
    <property type="entry name" value="Tc1-like_DDE_dom"/>
</dbReference>
<dbReference type="PANTHER" id="PTHR46564:SF1">
    <property type="entry name" value="TRANSPOSASE"/>
    <property type="match status" value="1"/>
</dbReference>
<organism evidence="2 3">
    <name type="scientific">Halorubrum yunnanense</name>
    <dbReference type="NCBI Taxonomy" id="1526162"/>
    <lineage>
        <taxon>Archaea</taxon>
        <taxon>Methanobacteriati</taxon>
        <taxon>Methanobacteriota</taxon>
        <taxon>Stenosarchaea group</taxon>
        <taxon>Halobacteria</taxon>
        <taxon>Halobacteriales</taxon>
        <taxon>Haloferacaceae</taxon>
        <taxon>Halorubrum</taxon>
    </lineage>
</organism>
<proteinExistence type="predicted"/>
<protein>
    <submittedName>
        <fullName evidence="2">Transposase</fullName>
    </submittedName>
</protein>
<name>A0ABD5YIU8_9EURY</name>
<dbReference type="EMBL" id="JBHSZZ010000064">
    <property type="protein sequence ID" value="MFC7187894.1"/>
    <property type="molecule type" value="Genomic_DNA"/>
</dbReference>
<keyword evidence="3" id="KW-1185">Reference proteome</keyword>
<dbReference type="Proteomes" id="UP001596390">
    <property type="component" value="Unassembled WGS sequence"/>
</dbReference>
<dbReference type="RefSeq" id="WP_379790477.1">
    <property type="nucleotide sequence ID" value="NZ_JAODIX010000064.1"/>
</dbReference>
<dbReference type="Gene3D" id="3.30.420.10">
    <property type="entry name" value="Ribonuclease H-like superfamily/Ribonuclease H"/>
    <property type="match status" value="1"/>
</dbReference>
<dbReference type="Pfam" id="PF13358">
    <property type="entry name" value="DDE_3"/>
    <property type="match status" value="1"/>
</dbReference>
<reference evidence="2 3" key="1">
    <citation type="journal article" date="2019" name="Int. J. Syst. Evol. Microbiol.">
        <title>The Global Catalogue of Microorganisms (GCM) 10K type strain sequencing project: providing services to taxonomists for standard genome sequencing and annotation.</title>
        <authorList>
            <consortium name="The Broad Institute Genomics Platform"/>
            <consortium name="The Broad Institute Genome Sequencing Center for Infectious Disease"/>
            <person name="Wu L."/>
            <person name="Ma J."/>
        </authorList>
    </citation>
    <scope>NUCLEOTIDE SEQUENCE [LARGE SCALE GENOMIC DNA]</scope>
    <source>
        <strain evidence="2 3">Q85</strain>
    </source>
</reference>
<accession>A0ABD5YIU8</accession>